<dbReference type="PANTHER" id="PTHR33824">
    <property type="entry name" value="POLYKETIDE CYCLASE/DEHYDRASE AND LIPID TRANSPORT SUPERFAMILY PROTEIN"/>
    <property type="match status" value="1"/>
</dbReference>
<evidence type="ECO:0000313" key="4">
    <source>
        <dbReference type="Proteomes" id="UP000604117"/>
    </source>
</evidence>
<feature type="compositionally biased region" description="Acidic residues" evidence="1">
    <location>
        <begin position="298"/>
        <end position="322"/>
    </location>
</feature>
<keyword evidence="4" id="KW-1185">Reference proteome</keyword>
<proteinExistence type="predicted"/>
<dbReference type="CDD" id="cd07817">
    <property type="entry name" value="SRPBCC_8"/>
    <property type="match status" value="1"/>
</dbReference>
<feature type="compositionally biased region" description="Acidic residues" evidence="1">
    <location>
        <begin position="272"/>
        <end position="289"/>
    </location>
</feature>
<dbReference type="Pfam" id="PF03364">
    <property type="entry name" value="Polyketide_cyc"/>
    <property type="match status" value="1"/>
</dbReference>
<dbReference type="InterPro" id="IPR023393">
    <property type="entry name" value="START-like_dom_sf"/>
</dbReference>
<evidence type="ECO:0000259" key="2">
    <source>
        <dbReference type="Pfam" id="PF03364"/>
    </source>
</evidence>
<evidence type="ECO:0000313" key="3">
    <source>
        <dbReference type="EMBL" id="GIF75185.1"/>
    </source>
</evidence>
<organism evidence="3 4">
    <name type="scientific">Asanoa siamensis</name>
    <dbReference type="NCBI Taxonomy" id="926357"/>
    <lineage>
        <taxon>Bacteria</taxon>
        <taxon>Bacillati</taxon>
        <taxon>Actinomycetota</taxon>
        <taxon>Actinomycetes</taxon>
        <taxon>Micromonosporales</taxon>
        <taxon>Micromonosporaceae</taxon>
        <taxon>Asanoa</taxon>
    </lineage>
</organism>
<dbReference type="InterPro" id="IPR047137">
    <property type="entry name" value="ORF3"/>
</dbReference>
<feature type="compositionally biased region" description="Basic and acidic residues" evidence="1">
    <location>
        <begin position="258"/>
        <end position="271"/>
    </location>
</feature>
<reference evidence="3 4" key="1">
    <citation type="submission" date="2021-01" db="EMBL/GenBank/DDBJ databases">
        <title>Whole genome shotgun sequence of Asanoa siamensis NBRC 107932.</title>
        <authorList>
            <person name="Komaki H."/>
            <person name="Tamura T."/>
        </authorList>
    </citation>
    <scope>NUCLEOTIDE SEQUENCE [LARGE SCALE GENOMIC DNA]</scope>
    <source>
        <strain evidence="3 4">NBRC 107932</strain>
    </source>
</reference>
<dbReference type="Proteomes" id="UP000604117">
    <property type="component" value="Unassembled WGS sequence"/>
</dbReference>
<dbReference type="EMBL" id="BONE01000040">
    <property type="protein sequence ID" value="GIF75185.1"/>
    <property type="molecule type" value="Genomic_DNA"/>
</dbReference>
<feature type="region of interest" description="Disordered" evidence="1">
    <location>
        <begin position="257"/>
        <end position="347"/>
    </location>
</feature>
<feature type="domain" description="Coenzyme Q-binding protein COQ10 START" evidence="2">
    <location>
        <begin position="124"/>
        <end position="246"/>
    </location>
</feature>
<feature type="compositionally biased region" description="Basic residues" evidence="1">
    <location>
        <begin position="330"/>
        <end position="347"/>
    </location>
</feature>
<evidence type="ECO:0000256" key="1">
    <source>
        <dbReference type="SAM" id="MobiDB-lite"/>
    </source>
</evidence>
<name>A0ABQ4CV70_9ACTN</name>
<accession>A0ABQ4CV70</accession>
<sequence>MSQGTNGNGNGNGGSASVTGKLVSGLQDIAGAMADRAMATLNERLGDLTDRLTEAGGEGGPRQAALAKGLQGLKEGQSPVKAVMGAGLEGGKEQVKQAFGGGGNGDGKSKNDLKVTNIVESIEVGVPVSVAYNQWTEFKQFPSFMKKVEDIEQESDEKMKWKAQVFWSHRTWESTISEQVPDERIVWTSKGDKGSVDGTVTFHEVTQDLTRILVVLEYHPQGFVERTGNLWRAPGRRARLELKHFVRHVMRDTILNPDDVKGWRGEIRDGEVVAEDDRDDEGNGDEGDGGENAQAEDQQPEDATDDDTGDEDEGDQDEDAEDDKPAKAAKAAKKAAPRKAARATSRR</sequence>
<dbReference type="RefSeq" id="WP_239126979.1">
    <property type="nucleotide sequence ID" value="NZ_BONE01000040.1"/>
</dbReference>
<dbReference type="Gene3D" id="3.30.530.20">
    <property type="match status" value="1"/>
</dbReference>
<dbReference type="SUPFAM" id="SSF55961">
    <property type="entry name" value="Bet v1-like"/>
    <property type="match status" value="1"/>
</dbReference>
<gene>
    <name evidence="3" type="ORF">Asi02nite_47030</name>
</gene>
<dbReference type="InterPro" id="IPR005031">
    <property type="entry name" value="COQ10_START"/>
</dbReference>
<dbReference type="PANTHER" id="PTHR33824:SF7">
    <property type="entry name" value="POLYKETIDE CYCLASE_DEHYDRASE AND LIPID TRANSPORT SUPERFAMILY PROTEIN"/>
    <property type="match status" value="1"/>
</dbReference>
<protein>
    <submittedName>
        <fullName evidence="3">Polyketide cyclase</fullName>
    </submittedName>
</protein>
<comment type="caution">
    <text evidence="3">The sequence shown here is derived from an EMBL/GenBank/DDBJ whole genome shotgun (WGS) entry which is preliminary data.</text>
</comment>